<gene>
    <name evidence="1" type="ORF">SAMN06265368_2430</name>
</gene>
<sequence>MKISNKTNRKLVRTTAICSMLVYLATFGYANFSYAGFTPQFDAGQLSDTLVVNNQGVFDQFVEYASFVGVSEREISRAIWEGRFSPAPADVERVYGELAIMTLRDLGATIRPNVEWFNQGNIKQLAKIFGMKVSDYLAIKDEKNRRIRQGWISRFGSLPDSFFDYMEKAGKPVSSREDYRKNVPLPAVISSNLGGSPTSWNEYARIRKEVYLPWLAGHMAGQGLTIETASIDNSVEGIKVDDFAYPELITAFIKKDASRFTQKPIIPLAYVMGIHESLNDQSALYLMENPRLFLRELDPGIGSKISKLLLTDGGAVSQTTKMSSNSIAEFFLKLGQTRREGGSLTQELQAMNGALGKPALSLKEAKEFGTRDGRALALLFDEDAEAFRAIYGGLIKFVREDF</sequence>
<organism evidence="1 2">
    <name type="scientific">Cohaesibacter gelatinilyticus</name>
    <dbReference type="NCBI Taxonomy" id="372072"/>
    <lineage>
        <taxon>Bacteria</taxon>
        <taxon>Pseudomonadati</taxon>
        <taxon>Pseudomonadota</taxon>
        <taxon>Alphaproteobacteria</taxon>
        <taxon>Hyphomicrobiales</taxon>
        <taxon>Cohaesibacteraceae</taxon>
    </lineage>
</organism>
<reference evidence="1 2" key="1">
    <citation type="submission" date="2017-09" db="EMBL/GenBank/DDBJ databases">
        <authorList>
            <person name="Ehlers B."/>
            <person name="Leendertz F.H."/>
        </authorList>
    </citation>
    <scope>NUCLEOTIDE SEQUENCE [LARGE SCALE GENOMIC DNA]</scope>
    <source>
        <strain evidence="1 2">DSM 18289</strain>
    </source>
</reference>
<evidence type="ECO:0000313" key="1">
    <source>
        <dbReference type="EMBL" id="SNZ19347.1"/>
    </source>
</evidence>
<name>A0A285PDQ1_9HYPH</name>
<evidence type="ECO:0000313" key="2">
    <source>
        <dbReference type="Proteomes" id="UP000219439"/>
    </source>
</evidence>
<accession>A0A285PDQ1</accession>
<protein>
    <submittedName>
        <fullName evidence="1">Uncharacterized protein</fullName>
    </submittedName>
</protein>
<dbReference type="EMBL" id="OBEL01000002">
    <property type="protein sequence ID" value="SNZ19347.1"/>
    <property type="molecule type" value="Genomic_DNA"/>
</dbReference>
<keyword evidence="2" id="KW-1185">Reference proteome</keyword>
<dbReference type="AlphaFoldDB" id="A0A285PDQ1"/>
<dbReference type="Proteomes" id="UP000219439">
    <property type="component" value="Unassembled WGS sequence"/>
</dbReference>
<proteinExistence type="predicted"/>